<proteinExistence type="predicted"/>
<sequence length="99" mass="10817">MAKNDNADLSRLPMMAMEYVPTPKADAKEIVALVKEEGRVTGYQLEDGQILDKDEAVQLAKQDGIRGVGVATRKGNEYLKSLPDENDDNNLGNLPSVTQ</sequence>
<keyword evidence="3" id="KW-1185">Reference proteome</keyword>
<feature type="compositionally biased region" description="Polar residues" evidence="1">
    <location>
        <begin position="89"/>
        <end position="99"/>
    </location>
</feature>
<name>A0A8J7W572_9FIRM</name>
<reference evidence="2" key="1">
    <citation type="submission" date="2021-04" db="EMBL/GenBank/DDBJ databases">
        <title>Sinoanaerobacter chloroacetimidivorans sp. nov., an obligate anaerobic bacterium isolated from anaerobic sludge.</title>
        <authorList>
            <person name="Bao Y."/>
        </authorList>
    </citation>
    <scope>NUCLEOTIDE SEQUENCE</scope>
    <source>
        <strain evidence="2">BAD-6</strain>
    </source>
</reference>
<gene>
    <name evidence="2" type="ORF">KCX82_21685</name>
</gene>
<dbReference type="InterPro" id="IPR024997">
    <property type="entry name" value="DUF3892"/>
</dbReference>
<dbReference type="RefSeq" id="WP_227020602.1">
    <property type="nucleotide sequence ID" value="NZ_JAGSND010000030.1"/>
</dbReference>
<accession>A0A8J7W572</accession>
<evidence type="ECO:0000313" key="3">
    <source>
        <dbReference type="Proteomes" id="UP000675664"/>
    </source>
</evidence>
<dbReference type="AlphaFoldDB" id="A0A8J7W572"/>
<comment type="caution">
    <text evidence="2">The sequence shown here is derived from an EMBL/GenBank/DDBJ whole genome shotgun (WGS) entry which is preliminary data.</text>
</comment>
<reference evidence="2" key="2">
    <citation type="submission" date="2021-04" db="EMBL/GenBank/DDBJ databases">
        <authorList>
            <person name="Liu J."/>
        </authorList>
    </citation>
    <scope>NUCLEOTIDE SEQUENCE</scope>
    <source>
        <strain evidence="2">BAD-6</strain>
    </source>
</reference>
<dbReference type="Pfam" id="PF13031">
    <property type="entry name" value="DUF3892"/>
    <property type="match status" value="1"/>
</dbReference>
<evidence type="ECO:0000313" key="2">
    <source>
        <dbReference type="EMBL" id="MBR0600486.1"/>
    </source>
</evidence>
<dbReference type="Proteomes" id="UP000675664">
    <property type="component" value="Unassembled WGS sequence"/>
</dbReference>
<feature type="region of interest" description="Disordered" evidence="1">
    <location>
        <begin position="79"/>
        <end position="99"/>
    </location>
</feature>
<dbReference type="EMBL" id="JAGSND010000030">
    <property type="protein sequence ID" value="MBR0600486.1"/>
    <property type="molecule type" value="Genomic_DNA"/>
</dbReference>
<organism evidence="2 3">
    <name type="scientific">Sinanaerobacter chloroacetimidivorans</name>
    <dbReference type="NCBI Taxonomy" id="2818044"/>
    <lineage>
        <taxon>Bacteria</taxon>
        <taxon>Bacillati</taxon>
        <taxon>Bacillota</taxon>
        <taxon>Clostridia</taxon>
        <taxon>Peptostreptococcales</taxon>
        <taxon>Anaerovoracaceae</taxon>
        <taxon>Sinanaerobacter</taxon>
    </lineage>
</organism>
<protein>
    <submittedName>
        <fullName evidence="2">DUF3892 domain-containing protein</fullName>
    </submittedName>
</protein>
<evidence type="ECO:0000256" key="1">
    <source>
        <dbReference type="SAM" id="MobiDB-lite"/>
    </source>
</evidence>